<keyword evidence="2" id="KW-0732">Signal</keyword>
<dbReference type="GeneID" id="116292550"/>
<dbReference type="OrthoDB" id="5945345at2759"/>
<dbReference type="KEGG" id="aten:116292550"/>
<feature type="chain" id="PRO_5027759285" evidence="2">
    <location>
        <begin position="28"/>
        <end position="185"/>
    </location>
</feature>
<protein>
    <submittedName>
        <fullName evidence="4">Uncharacterized protein LOC116292550</fullName>
    </submittedName>
</protein>
<dbReference type="InParanoid" id="A0A6P8HIS9"/>
<dbReference type="Proteomes" id="UP000515163">
    <property type="component" value="Unplaced"/>
</dbReference>
<feature type="compositionally biased region" description="Polar residues" evidence="1">
    <location>
        <begin position="54"/>
        <end position="69"/>
    </location>
</feature>
<reference evidence="4" key="1">
    <citation type="submission" date="2025-08" db="UniProtKB">
        <authorList>
            <consortium name="RefSeq"/>
        </authorList>
    </citation>
    <scope>IDENTIFICATION</scope>
    <source>
        <tissue evidence="4">Tentacle</tissue>
    </source>
</reference>
<evidence type="ECO:0000313" key="4">
    <source>
        <dbReference type="RefSeq" id="XP_031555756.1"/>
    </source>
</evidence>
<accession>A0A6P8HIS9</accession>
<feature type="region of interest" description="Disordered" evidence="1">
    <location>
        <begin position="54"/>
        <end position="73"/>
    </location>
</feature>
<evidence type="ECO:0000256" key="1">
    <source>
        <dbReference type="SAM" id="MobiDB-lite"/>
    </source>
</evidence>
<dbReference type="RefSeq" id="XP_031555756.1">
    <property type="nucleotide sequence ID" value="XM_031699896.1"/>
</dbReference>
<proteinExistence type="predicted"/>
<name>A0A6P8HIS9_ACTTE</name>
<evidence type="ECO:0000313" key="3">
    <source>
        <dbReference type="Proteomes" id="UP000515163"/>
    </source>
</evidence>
<dbReference type="AlphaFoldDB" id="A0A6P8HIS9"/>
<feature type="signal peptide" evidence="2">
    <location>
        <begin position="1"/>
        <end position="27"/>
    </location>
</feature>
<gene>
    <name evidence="4" type="primary">LOC116292550</name>
</gene>
<evidence type="ECO:0000256" key="2">
    <source>
        <dbReference type="SAM" id="SignalP"/>
    </source>
</evidence>
<sequence length="185" mass="21320">MALSRRGKLLVFFLLMILVALLAPVYGEQEQEAKNSPSKKGGDGMVNKRERLSFQSRNQTIESNPQRRGSCNKLKMTPGKALRRLQRLYFFVNAFRLEREYNKTTVKEVVGRYCPYKRVRVDIGITQIPMIDVTAICPNCSKFCKPVPYLIRVLRNMGRDGKTGLEKWIQVEKKITVAYVFDPVN</sequence>
<organism evidence="3 4">
    <name type="scientific">Actinia tenebrosa</name>
    <name type="common">Australian red waratah sea anemone</name>
    <dbReference type="NCBI Taxonomy" id="6105"/>
    <lineage>
        <taxon>Eukaryota</taxon>
        <taxon>Metazoa</taxon>
        <taxon>Cnidaria</taxon>
        <taxon>Anthozoa</taxon>
        <taxon>Hexacorallia</taxon>
        <taxon>Actiniaria</taxon>
        <taxon>Actiniidae</taxon>
        <taxon>Actinia</taxon>
    </lineage>
</organism>
<keyword evidence="3" id="KW-1185">Reference proteome</keyword>